<comment type="caution">
    <text evidence="2">The sequence shown here is derived from an EMBL/GenBank/DDBJ whole genome shotgun (WGS) entry which is preliminary data.</text>
</comment>
<protein>
    <submittedName>
        <fullName evidence="2">Uncharacterized protein</fullName>
    </submittedName>
</protein>
<evidence type="ECO:0000313" key="2">
    <source>
        <dbReference type="EMBL" id="KAF8766439.1"/>
    </source>
</evidence>
<organism evidence="2 3">
    <name type="scientific">Argiope bruennichi</name>
    <name type="common">Wasp spider</name>
    <name type="synonym">Aranea bruennichi</name>
    <dbReference type="NCBI Taxonomy" id="94029"/>
    <lineage>
        <taxon>Eukaryota</taxon>
        <taxon>Metazoa</taxon>
        <taxon>Ecdysozoa</taxon>
        <taxon>Arthropoda</taxon>
        <taxon>Chelicerata</taxon>
        <taxon>Arachnida</taxon>
        <taxon>Araneae</taxon>
        <taxon>Araneomorphae</taxon>
        <taxon>Entelegynae</taxon>
        <taxon>Araneoidea</taxon>
        <taxon>Araneidae</taxon>
        <taxon>Argiope</taxon>
    </lineage>
</organism>
<reference evidence="2" key="1">
    <citation type="journal article" date="2020" name="bioRxiv">
        <title>Chromosome-level reference genome of the European wasp spider Argiope bruennichi: a resource for studies on range expansion and evolutionary adaptation.</title>
        <authorList>
            <person name="Sheffer M.M."/>
            <person name="Hoppe A."/>
            <person name="Krehenwinkel H."/>
            <person name="Uhl G."/>
            <person name="Kuss A.W."/>
            <person name="Jensen L."/>
            <person name="Jensen C."/>
            <person name="Gillespie R.G."/>
            <person name="Hoff K.J."/>
            <person name="Prost S."/>
        </authorList>
    </citation>
    <scope>NUCLEOTIDE SEQUENCE</scope>
</reference>
<reference evidence="2" key="2">
    <citation type="submission" date="2020-06" db="EMBL/GenBank/DDBJ databases">
        <authorList>
            <person name="Sheffer M."/>
        </authorList>
    </citation>
    <scope>NUCLEOTIDE SEQUENCE</scope>
</reference>
<feature type="compositionally biased region" description="Basic and acidic residues" evidence="1">
    <location>
        <begin position="39"/>
        <end position="48"/>
    </location>
</feature>
<evidence type="ECO:0000313" key="3">
    <source>
        <dbReference type="Proteomes" id="UP000807504"/>
    </source>
</evidence>
<dbReference type="EMBL" id="JABXBU010002230">
    <property type="protein sequence ID" value="KAF8766439.1"/>
    <property type="molecule type" value="Genomic_DNA"/>
</dbReference>
<evidence type="ECO:0000256" key="1">
    <source>
        <dbReference type="SAM" id="MobiDB-lite"/>
    </source>
</evidence>
<feature type="region of interest" description="Disordered" evidence="1">
    <location>
        <begin position="21"/>
        <end position="68"/>
    </location>
</feature>
<proteinExistence type="predicted"/>
<sequence>MYRKNIVPPEDYQRLLQEFSEEEDAENLDNASDVDGSEVIEHSDHESDSEIEENISKHPHLPSTSAVYPDNTDFSDVENDENDIKCEDFFVKTVY</sequence>
<accession>A0A8T0E3I0</accession>
<name>A0A8T0E3I0_ARGBR</name>
<dbReference type="Proteomes" id="UP000807504">
    <property type="component" value="Unassembled WGS sequence"/>
</dbReference>
<gene>
    <name evidence="2" type="ORF">HNY73_019503</name>
</gene>
<keyword evidence="3" id="KW-1185">Reference proteome</keyword>
<dbReference type="AlphaFoldDB" id="A0A8T0E3I0"/>